<dbReference type="AlphaFoldDB" id="A0AAE0G911"/>
<sequence length="202" mass="21902">MHIVGQTLSLYDDNVIPSLYKDFLNFAAVFQFDILKWTHLSCLVAAIGGDATWDARLDGFRGSFILYGILPFVIGTPMLRAFTRLQWSAVATAHSRPSLAQGQELPTPGCAGDSCLSTTAISFPNAAATDGQILVMATTASAEDARQSAFLPVSIMILKLLHPVVSTYMFSIFSCDDIHYEEEGTTWHGLSLNLRALADAPV</sequence>
<dbReference type="EMBL" id="LGRX02008406">
    <property type="protein sequence ID" value="KAK3273570.1"/>
    <property type="molecule type" value="Genomic_DNA"/>
</dbReference>
<dbReference type="EMBL" id="LGRX02030564">
    <property type="protein sequence ID" value="KAK3245528.1"/>
    <property type="molecule type" value="Genomic_DNA"/>
</dbReference>
<proteinExistence type="predicted"/>
<dbReference type="Proteomes" id="UP001190700">
    <property type="component" value="Unassembled WGS sequence"/>
</dbReference>
<name>A0AAE0G911_9CHLO</name>
<reference evidence="2 3" key="1">
    <citation type="journal article" date="2015" name="Genome Biol. Evol.">
        <title>Comparative Genomics of a Bacterivorous Green Alga Reveals Evolutionary Causalities and Consequences of Phago-Mixotrophic Mode of Nutrition.</title>
        <authorList>
            <person name="Burns J.A."/>
            <person name="Paasch A."/>
            <person name="Narechania A."/>
            <person name="Kim E."/>
        </authorList>
    </citation>
    <scope>NUCLEOTIDE SEQUENCE [LARGE SCALE GENOMIC DNA]</scope>
    <source>
        <strain evidence="2">PLY_AMNH</strain>
    </source>
</reference>
<protein>
    <submittedName>
        <fullName evidence="2">Uncharacterized protein</fullName>
    </submittedName>
</protein>
<evidence type="ECO:0000313" key="2">
    <source>
        <dbReference type="EMBL" id="KAK3273570.1"/>
    </source>
</evidence>
<accession>A0AAE0G911</accession>
<organism evidence="2 3">
    <name type="scientific">Cymbomonas tetramitiformis</name>
    <dbReference type="NCBI Taxonomy" id="36881"/>
    <lineage>
        <taxon>Eukaryota</taxon>
        <taxon>Viridiplantae</taxon>
        <taxon>Chlorophyta</taxon>
        <taxon>Pyramimonadophyceae</taxon>
        <taxon>Pyramimonadales</taxon>
        <taxon>Pyramimonadaceae</taxon>
        <taxon>Cymbomonas</taxon>
    </lineage>
</organism>
<reference evidence="2" key="2">
    <citation type="submission" date="2023-06" db="EMBL/GenBank/DDBJ databases">
        <title>Long-read-based genome assembly of the green algal bacterivore Cymbomonas tetramitiformis.</title>
        <authorList>
            <person name="Gyaltshen Y."/>
            <person name="Rozenberg A."/>
            <person name="Paasch A."/>
            <person name="Burns J.A."/>
            <person name="Warring S."/>
            <person name="Larson R."/>
            <person name="Maurer-Alcala X."/>
            <person name="Dacks J."/>
            <person name="Kim E."/>
        </authorList>
    </citation>
    <scope>NUCLEOTIDE SEQUENCE</scope>
    <source>
        <strain evidence="2">PLY_AMNH</strain>
    </source>
</reference>
<comment type="caution">
    <text evidence="2">The sequence shown here is derived from an EMBL/GenBank/DDBJ whole genome shotgun (WGS) entry which is preliminary data.</text>
</comment>
<gene>
    <name evidence="2" type="ORF">CYMTET_18200</name>
    <name evidence="1" type="ORF">CYMTET_44905</name>
</gene>
<evidence type="ECO:0000313" key="1">
    <source>
        <dbReference type="EMBL" id="KAK3245528.1"/>
    </source>
</evidence>
<evidence type="ECO:0000313" key="3">
    <source>
        <dbReference type="Proteomes" id="UP001190700"/>
    </source>
</evidence>
<keyword evidence="3" id="KW-1185">Reference proteome</keyword>